<feature type="compositionally biased region" description="Basic and acidic residues" evidence="1">
    <location>
        <begin position="97"/>
        <end position="109"/>
    </location>
</feature>
<keyword evidence="2" id="KW-0812">Transmembrane</keyword>
<gene>
    <name evidence="3" type="ORF">CCR94_19475</name>
</gene>
<keyword evidence="2" id="KW-0472">Membrane</keyword>
<dbReference type="RefSeq" id="WP_104509494.1">
    <property type="nucleotide sequence ID" value="NZ_JACIGC010000008.1"/>
</dbReference>
<keyword evidence="2" id="KW-1133">Transmembrane helix</keyword>
<dbReference type="Proteomes" id="UP000239089">
    <property type="component" value="Unassembled WGS sequence"/>
</dbReference>
<evidence type="ECO:0000256" key="1">
    <source>
        <dbReference type="SAM" id="MobiDB-lite"/>
    </source>
</evidence>
<comment type="caution">
    <text evidence="3">The sequence shown here is derived from an EMBL/GenBank/DDBJ whole genome shotgun (WGS) entry which is preliminary data.</text>
</comment>
<evidence type="ECO:0000313" key="4">
    <source>
        <dbReference type="Proteomes" id="UP000239089"/>
    </source>
</evidence>
<evidence type="ECO:0000313" key="3">
    <source>
        <dbReference type="EMBL" id="PPQ27656.1"/>
    </source>
</evidence>
<feature type="region of interest" description="Disordered" evidence="1">
    <location>
        <begin position="79"/>
        <end position="118"/>
    </location>
</feature>
<proteinExistence type="predicted"/>
<dbReference type="EMBL" id="NHSJ01000121">
    <property type="protein sequence ID" value="PPQ27656.1"/>
    <property type="molecule type" value="Genomic_DNA"/>
</dbReference>
<evidence type="ECO:0000256" key="2">
    <source>
        <dbReference type="SAM" id="Phobius"/>
    </source>
</evidence>
<accession>A0A2S6MZ85</accession>
<protein>
    <submittedName>
        <fullName evidence="3">Uncharacterized protein</fullName>
    </submittedName>
</protein>
<sequence length="373" mass="39418">MADYYPLLARAVAALPNSTPETRKAIYDRAKKALLGQLHAMQPPPPQGAIDREAQALDEAVARLESEFAVAAIAKARAEEAPSPADAYPGDEAPEGEPSRDEASTRDNLRPAAPRPVKQESGGLRRLVIILGALAGVGALVGFAAWKLRDRPEDLAKLAPPTENANPESGAKIGQRVGGENVAQPEPNAGPTLPIAYRAAVLTRDPSEPGGVKTYVGTVVWRRDSTNRGPNQQLVSAIHADVDIPDAKLKTTLVIEKNFDPSLSFSHTINVRFIPGDGSPIGAINAIGMPEMRADEAPKGVALQGLPVQIAANAFLAGLNQTSAEQNRALLDAPNWMDIQLSLANGSIAKITMEKGAGGRKVFSDVLAEWNGK</sequence>
<keyword evidence="4" id="KW-1185">Reference proteome</keyword>
<dbReference type="OrthoDB" id="8442940at2"/>
<organism evidence="3 4">
    <name type="scientific">Rhodoblastus sphagnicola</name>
    <dbReference type="NCBI Taxonomy" id="333368"/>
    <lineage>
        <taxon>Bacteria</taxon>
        <taxon>Pseudomonadati</taxon>
        <taxon>Pseudomonadota</taxon>
        <taxon>Alphaproteobacteria</taxon>
        <taxon>Hyphomicrobiales</taxon>
        <taxon>Rhodoblastaceae</taxon>
        <taxon>Rhodoblastus</taxon>
    </lineage>
</organism>
<name>A0A2S6MZ85_9HYPH</name>
<dbReference type="AlphaFoldDB" id="A0A2S6MZ85"/>
<reference evidence="3 4" key="1">
    <citation type="journal article" date="2018" name="Arch. Microbiol.">
        <title>New insights into the metabolic potential of the phototrophic purple bacterium Rhodopila globiformis DSM 161(T) from its draft genome sequence and evidence for a vanadium-dependent nitrogenase.</title>
        <authorList>
            <person name="Imhoff J.F."/>
            <person name="Rahn T."/>
            <person name="Kunzel S."/>
            <person name="Neulinger S.C."/>
        </authorList>
    </citation>
    <scope>NUCLEOTIDE SEQUENCE [LARGE SCALE GENOMIC DNA]</scope>
    <source>
        <strain evidence="3 4">DSM 16996</strain>
    </source>
</reference>
<feature type="transmembrane region" description="Helical" evidence="2">
    <location>
        <begin position="127"/>
        <end position="146"/>
    </location>
</feature>